<dbReference type="InterPro" id="IPR038352">
    <property type="entry name" value="Imelysin_sf"/>
</dbReference>
<evidence type="ECO:0000259" key="4">
    <source>
        <dbReference type="Pfam" id="PF09375"/>
    </source>
</evidence>
<dbReference type="RefSeq" id="WP_149759182.1">
    <property type="nucleotide sequence ID" value="NZ_BSPE01000028.1"/>
</dbReference>
<dbReference type="Proteomes" id="UP000323300">
    <property type="component" value="Unassembled WGS sequence"/>
</dbReference>
<organism evidence="5 6">
    <name type="scientific">Neomesorhizobium albiziae</name>
    <dbReference type="NCBI Taxonomy" id="335020"/>
    <lineage>
        <taxon>Bacteria</taxon>
        <taxon>Pseudomonadati</taxon>
        <taxon>Pseudomonadota</taxon>
        <taxon>Alphaproteobacteria</taxon>
        <taxon>Hyphomicrobiales</taxon>
        <taxon>Phyllobacteriaceae</taxon>
        <taxon>Neomesorhizobium</taxon>
    </lineage>
</organism>
<feature type="signal peptide" evidence="3">
    <location>
        <begin position="1"/>
        <end position="32"/>
    </location>
</feature>
<dbReference type="CDD" id="cd14657">
    <property type="entry name" value="Imelysin_IrpA-like"/>
    <property type="match status" value="1"/>
</dbReference>
<name>A0A1I3WTK0_9HYPH</name>
<accession>A0A1I3WTK0</accession>
<dbReference type="GO" id="GO:0030313">
    <property type="term" value="C:cell envelope"/>
    <property type="evidence" value="ECO:0007669"/>
    <property type="project" value="UniProtKB-SubCell"/>
</dbReference>
<proteinExistence type="predicted"/>
<evidence type="ECO:0000256" key="1">
    <source>
        <dbReference type="ARBA" id="ARBA00004196"/>
    </source>
</evidence>
<sequence length="433" mass="45844">MSIGLTRHSGRLAAVAATAVLTAAIFVLPAKAAGADPKAVLTTYSDIALAKYEDALTTAKALDTAVDALIATPSEETLKAAREAWKAARIPYQQTEVYRFGNAIVDDWEGRVNAWPLDEGLIDYVDKSYGTESDENTLYTANVIANPSIEINGEKIDASKITPELLSGTLQEAGDIEANVATGYHAIEFLLWGQDLNGTKAGAGNRPYTDYDTRNCTGGNCDRRAQYLAAASDLLVADLQEMVGNWGADGAARKNLLDGDPKAGISTILTGMGSLSYGELAGERMKLGLLLHDPEEEHDCFSDNTHISHLYDAVGIRDAYRGSYKRVDGSVVEGASVSAMVKEADAAVDTELAGKLDATVAKMEAIQARAVGGEAYDQQIGEGNAEGNATVQAAIDALVDQTKSIERAVAALKLDTIAFEGSDSLDAPDKVFQ</sequence>
<comment type="subcellular location">
    <subcellularLocation>
        <location evidence="1">Cell envelope</location>
    </subcellularLocation>
</comment>
<dbReference type="AlphaFoldDB" id="A0A1I3WTK0"/>
<dbReference type="Gene3D" id="1.20.1420.20">
    <property type="entry name" value="M75 peptidase, HXXE motif"/>
    <property type="match status" value="1"/>
</dbReference>
<evidence type="ECO:0000256" key="3">
    <source>
        <dbReference type="SAM" id="SignalP"/>
    </source>
</evidence>
<protein>
    <submittedName>
        <fullName evidence="5">Putative iron-regulated protein</fullName>
    </submittedName>
</protein>
<keyword evidence="2 3" id="KW-0732">Signal</keyword>
<evidence type="ECO:0000313" key="5">
    <source>
        <dbReference type="EMBL" id="SFK10845.1"/>
    </source>
</evidence>
<dbReference type="Pfam" id="PF09375">
    <property type="entry name" value="Peptidase_M75"/>
    <property type="match status" value="1"/>
</dbReference>
<evidence type="ECO:0000313" key="6">
    <source>
        <dbReference type="Proteomes" id="UP000323300"/>
    </source>
</evidence>
<feature type="domain" description="Imelysin-like" evidence="4">
    <location>
        <begin position="48"/>
        <end position="404"/>
    </location>
</feature>
<gene>
    <name evidence="5" type="ORF">SAMN04488498_102483</name>
</gene>
<keyword evidence="6" id="KW-1185">Reference proteome</keyword>
<evidence type="ECO:0000256" key="2">
    <source>
        <dbReference type="ARBA" id="ARBA00022729"/>
    </source>
</evidence>
<feature type="chain" id="PRO_5009302347" evidence="3">
    <location>
        <begin position="33"/>
        <end position="433"/>
    </location>
</feature>
<dbReference type="EMBL" id="FOSL01000002">
    <property type="protein sequence ID" value="SFK10845.1"/>
    <property type="molecule type" value="Genomic_DNA"/>
</dbReference>
<dbReference type="InterPro" id="IPR018976">
    <property type="entry name" value="Imelysin-like"/>
</dbReference>
<reference evidence="5 6" key="1">
    <citation type="submission" date="2016-10" db="EMBL/GenBank/DDBJ databases">
        <authorList>
            <person name="Varghese N."/>
            <person name="Submissions S."/>
        </authorList>
    </citation>
    <scope>NUCLEOTIDE SEQUENCE [LARGE SCALE GENOMIC DNA]</scope>
    <source>
        <strain evidence="5 6">DSM 21822</strain>
    </source>
</reference>
<dbReference type="OrthoDB" id="9764688at2"/>